<dbReference type="EMBL" id="JBHTAP010000002">
    <property type="protein sequence ID" value="MFC7236636.1"/>
    <property type="molecule type" value="Genomic_DNA"/>
</dbReference>
<evidence type="ECO:0000313" key="2">
    <source>
        <dbReference type="Proteomes" id="UP001596398"/>
    </source>
</evidence>
<evidence type="ECO:0000313" key="1">
    <source>
        <dbReference type="EMBL" id="MFC7236636.1"/>
    </source>
</evidence>
<name>A0ABD5ZTK9_9EURY</name>
<dbReference type="InterPro" id="IPR029470">
    <property type="entry name" value="PDDEXK_4"/>
</dbReference>
<proteinExistence type="predicted"/>
<dbReference type="RefSeq" id="WP_276236228.1">
    <property type="nucleotide sequence ID" value="NZ_CP119803.1"/>
</dbReference>
<dbReference type="GeneID" id="79268375"/>
<sequence length="428" mass="49547">MATGEKLTDRFRELRSSLDALPEVTEPPKPMLRILGSARAEQKWNTLLAYFLDPAQPHGFGSDLLKAFLDKANQVTGEPIEYYHRDLDLIKVETEATSPQDNRLDILIRAGDEWFVCIESKVESTEGARQTERYVEDSHIGSTEKDAYPNDGRYYLFLSKEHAPDSSAGEFEDISWRDTVTAFQSELNRSHGRYPERSVSQLEDFLSTIITVTNMEDDDFEQIQKEKVQLLSEYKSDIDELYEAAEALRKRAIEEWPELLRAHIAEDVWTEEWHTRDDYGKYGCIFRDGWYRATDDLAPTLDHNDTRGGRGIRLHFVHLIRKQQSFADGELTYVLRCPGSGDVRDEFNRLYNSRKWQDKLEPLLADRGISNKGNQRDYTKKTYDVDQSQLPESYFETLAVAFEEHLPVAMVIDEILEEAIQNNKQNPL</sequence>
<organism evidence="1 2">
    <name type="scientific">Halosegnis marinus</name>
    <dbReference type="NCBI Taxonomy" id="3034023"/>
    <lineage>
        <taxon>Archaea</taxon>
        <taxon>Methanobacteriati</taxon>
        <taxon>Methanobacteriota</taxon>
        <taxon>Stenosarchaea group</taxon>
        <taxon>Halobacteria</taxon>
        <taxon>Halobacteriales</taxon>
        <taxon>Natronomonadaceae</taxon>
        <taxon>Halosegnis</taxon>
    </lineage>
</organism>
<dbReference type="Pfam" id="PF14281">
    <property type="entry name" value="PDDEXK_4"/>
    <property type="match status" value="1"/>
</dbReference>
<accession>A0ABD5ZTK9</accession>
<gene>
    <name evidence="1" type="ORF">ACFQJ4_15150</name>
</gene>
<dbReference type="Proteomes" id="UP001596398">
    <property type="component" value="Unassembled WGS sequence"/>
</dbReference>
<keyword evidence="2" id="KW-1185">Reference proteome</keyword>
<dbReference type="AlphaFoldDB" id="A0ABD5ZTK9"/>
<comment type="caution">
    <text evidence="1">The sequence shown here is derived from an EMBL/GenBank/DDBJ whole genome shotgun (WGS) entry which is preliminary data.</text>
</comment>
<protein>
    <submittedName>
        <fullName evidence="1">PD-(D/E)XK nuclease family protein</fullName>
    </submittedName>
</protein>
<reference evidence="1 2" key="1">
    <citation type="journal article" date="2019" name="Int. J. Syst. Evol. Microbiol.">
        <title>The Global Catalogue of Microorganisms (GCM) 10K type strain sequencing project: providing services to taxonomists for standard genome sequencing and annotation.</title>
        <authorList>
            <consortium name="The Broad Institute Genomics Platform"/>
            <consortium name="The Broad Institute Genome Sequencing Center for Infectious Disease"/>
            <person name="Wu L."/>
            <person name="Ma J."/>
        </authorList>
    </citation>
    <scope>NUCLEOTIDE SEQUENCE [LARGE SCALE GENOMIC DNA]</scope>
    <source>
        <strain evidence="1 2">DT85</strain>
    </source>
</reference>